<evidence type="ECO:0000313" key="1">
    <source>
        <dbReference type="EMBL" id="PIL33709.1"/>
    </source>
</evidence>
<dbReference type="Proteomes" id="UP000230002">
    <property type="component" value="Unassembled WGS sequence"/>
</dbReference>
<keyword evidence="2" id="KW-1185">Reference proteome</keyword>
<gene>
    <name evidence="1" type="ORF">GSI_04334</name>
</gene>
<sequence length="162" mass="18133">MTIPPNAILICLTWVKTFSIHKDLSEIGVRTSLTTLLLRDGTAYLIRIVLIVSRYYIRFSSTEATLLSIWPYFDQVWSPILLSRFLLSAYGLDFANRRSHMSVQYVDSSTSAISFRMPNIRLNSSQTLGNLDTTLPSPPPLEDPSDIELPSLGHLNDLASGT</sequence>
<accession>A0A2G8SIW5</accession>
<dbReference type="OrthoDB" id="2756573at2759"/>
<reference evidence="1 2" key="1">
    <citation type="journal article" date="2015" name="Sci. Rep.">
        <title>Chromosome-level genome map provides insights into diverse defense mechanisms in the medicinal fungus Ganoderma sinense.</title>
        <authorList>
            <person name="Zhu Y."/>
            <person name="Xu J."/>
            <person name="Sun C."/>
            <person name="Zhou S."/>
            <person name="Xu H."/>
            <person name="Nelson D.R."/>
            <person name="Qian J."/>
            <person name="Song J."/>
            <person name="Luo H."/>
            <person name="Xiang L."/>
            <person name="Li Y."/>
            <person name="Xu Z."/>
            <person name="Ji A."/>
            <person name="Wang L."/>
            <person name="Lu S."/>
            <person name="Hayward A."/>
            <person name="Sun W."/>
            <person name="Li X."/>
            <person name="Schwartz D.C."/>
            <person name="Wang Y."/>
            <person name="Chen S."/>
        </authorList>
    </citation>
    <scope>NUCLEOTIDE SEQUENCE [LARGE SCALE GENOMIC DNA]</scope>
    <source>
        <strain evidence="1 2">ZZ0214-1</strain>
    </source>
</reference>
<dbReference type="EMBL" id="AYKW01000007">
    <property type="protein sequence ID" value="PIL33709.1"/>
    <property type="molecule type" value="Genomic_DNA"/>
</dbReference>
<name>A0A2G8SIW5_9APHY</name>
<dbReference type="AlphaFoldDB" id="A0A2G8SIW5"/>
<organism evidence="1 2">
    <name type="scientific">Ganoderma sinense ZZ0214-1</name>
    <dbReference type="NCBI Taxonomy" id="1077348"/>
    <lineage>
        <taxon>Eukaryota</taxon>
        <taxon>Fungi</taxon>
        <taxon>Dikarya</taxon>
        <taxon>Basidiomycota</taxon>
        <taxon>Agaricomycotina</taxon>
        <taxon>Agaricomycetes</taxon>
        <taxon>Polyporales</taxon>
        <taxon>Polyporaceae</taxon>
        <taxon>Ganoderma</taxon>
    </lineage>
</organism>
<proteinExistence type="predicted"/>
<protein>
    <submittedName>
        <fullName evidence="1">Uncharacterized protein</fullName>
    </submittedName>
</protein>
<evidence type="ECO:0000313" key="2">
    <source>
        <dbReference type="Proteomes" id="UP000230002"/>
    </source>
</evidence>
<comment type="caution">
    <text evidence="1">The sequence shown here is derived from an EMBL/GenBank/DDBJ whole genome shotgun (WGS) entry which is preliminary data.</text>
</comment>